<protein>
    <submittedName>
        <fullName evidence="2">Uncharacterized protein</fullName>
    </submittedName>
</protein>
<keyword evidence="1" id="KW-1133">Transmembrane helix</keyword>
<organism evidence="2">
    <name type="scientific">Vibrio parahaemolyticus</name>
    <dbReference type="NCBI Taxonomy" id="670"/>
    <lineage>
        <taxon>Bacteria</taxon>
        <taxon>Pseudomonadati</taxon>
        <taxon>Pseudomonadota</taxon>
        <taxon>Gammaproteobacteria</taxon>
        <taxon>Vibrionales</taxon>
        <taxon>Vibrionaceae</taxon>
        <taxon>Vibrio</taxon>
    </lineage>
</organism>
<keyword evidence="1" id="KW-0812">Transmembrane</keyword>
<gene>
    <name evidence="2" type="ORF">pVPH1_0125</name>
</gene>
<proteinExistence type="predicted"/>
<name>A0A0C5GSA3_VIBPH</name>
<dbReference type="EMBL" id="KP688397">
    <property type="protein sequence ID" value="AJP18297.1"/>
    <property type="molecule type" value="Genomic_DNA"/>
</dbReference>
<accession>A0A0C5GSA3</accession>
<keyword evidence="1" id="KW-0472">Membrane</keyword>
<geneLocation type="plasmid" evidence="2">
    <name>pVPH1</name>
</geneLocation>
<dbReference type="AlphaFoldDB" id="A0A0C5GSA3"/>
<feature type="transmembrane region" description="Helical" evidence="1">
    <location>
        <begin position="126"/>
        <end position="147"/>
    </location>
</feature>
<keyword evidence="2" id="KW-0614">Plasmid</keyword>
<evidence type="ECO:0000313" key="2">
    <source>
        <dbReference type="EMBL" id="AJP18297.1"/>
    </source>
</evidence>
<evidence type="ECO:0000256" key="1">
    <source>
        <dbReference type="SAM" id="Phobius"/>
    </source>
</evidence>
<sequence>MEMTIMKIESVVRLPMEDSGLGHNIVRLNNRNVDSKRKDPNRFFRREPVVIYNPDNGTKVIRYVMGNPGTMSITKNAVGLDYDAVDALGVKFKEEVSLEMRRARWWEIYQWFWFHPDFSIRLSIRLGVVGALLGILGFFTGITPIILG</sequence>
<reference evidence="2" key="1">
    <citation type="journal article" date="2015" name="Antimicrob. Agents Chemother.">
        <title>Complete nucleotide sequence of a conjugative plasmid carrying bla(PER-1).</title>
        <authorList>
            <person name="Li R."/>
            <person name="Wong M.H."/>
            <person name="Zhou Y."/>
            <person name="Chan E.W."/>
            <person name="Chen S."/>
        </authorList>
    </citation>
    <scope>NUCLEOTIDE SEQUENCE</scope>
    <source>
        <strain evidence="2">V36</strain>
        <plasmid evidence="2">pVPH1</plasmid>
    </source>
</reference>